<dbReference type="InterPro" id="IPR004101">
    <property type="entry name" value="Mur_ligase_C"/>
</dbReference>
<dbReference type="PANTHER" id="PTHR43445">
    <property type="entry name" value="UDP-N-ACETYLMURAMATE--L-ALANINE LIGASE-RELATED"/>
    <property type="match status" value="1"/>
</dbReference>
<dbReference type="Pfam" id="PF01225">
    <property type="entry name" value="Mur_ligase"/>
    <property type="match status" value="1"/>
</dbReference>
<sequence length="572" mass="63240">MELCVISNASPFRITVQFDRRPQSFSSELSRFDRNVAFASPTRNKFSIFARCSLNWELEKKKEWIHFVGIGGAGLSALAMLALKNRFDIVWSGYMDRLKDEGAQVHLGHSVSNIEKRGEFDRPDAIVVSSAIPSDNVEVLHAKAVGLPVYKRDRWLEKVTEPYNLIAVSGTHGKTTTASMLAYVLNSMGDDLTAVVGGNVPQFPGGNVLSGSGCNFVLEADEYDDCFLRLSPHVAVVTNVEWEHVDIFQDEVAVKNSFRKFLKRIRSGGQLILCGDSGDAYDLLSHERKETTSNCAASEQNSQIVLDGYSISTFGTSCFNKWQASEIRPNSRGGSDYVLYHMGRAVADISLQLPGVHNVLNSLAVIATVGALIDDQKLSHGSINSIAFHLNNFFGVSRRFELIGAIYGCHIYDDYAHHPTEVCAVLKAARQKFPLKALWVAFQPHTFSRLAAFMKDFASAFRDANRVIITEVYAAREANAWNISGRDLAISIIGPSSDYIPNLEHVVDKLAQEISAIPEKEIVVLTLGAGDITTVGPKLLRELQQLSRKTSECKFPNSNRASPQLLHSRCHQ</sequence>
<keyword evidence="5" id="KW-0436">Ligase</keyword>
<dbReference type="InterPro" id="IPR000713">
    <property type="entry name" value="Mur_ligase_N"/>
</dbReference>
<dbReference type="Gene3D" id="3.40.1190.10">
    <property type="entry name" value="Mur-like, catalytic domain"/>
    <property type="match status" value="1"/>
</dbReference>
<dbReference type="InterPro" id="IPR036565">
    <property type="entry name" value="Mur-like_cat_sf"/>
</dbReference>
<comment type="subcellular location">
    <subcellularLocation>
        <location evidence="1">Cytoplasm</location>
    </subcellularLocation>
</comment>
<accession>A0AAP0HZF9</accession>
<evidence type="ECO:0000313" key="13">
    <source>
        <dbReference type="EMBL" id="KAK9103707.1"/>
    </source>
</evidence>
<dbReference type="SUPFAM" id="SSF53623">
    <property type="entry name" value="MurD-like peptide ligases, catalytic domain"/>
    <property type="match status" value="1"/>
</dbReference>
<proteinExistence type="inferred from homology"/>
<dbReference type="EC" id="6.3.2.8" evidence="3"/>
<dbReference type="GO" id="GO:0005737">
    <property type="term" value="C:cytoplasm"/>
    <property type="evidence" value="ECO:0007669"/>
    <property type="project" value="UniProtKB-SubCell"/>
</dbReference>
<feature type="domain" description="Mur ligase central" evidence="12">
    <location>
        <begin position="168"/>
        <end position="368"/>
    </location>
</feature>
<evidence type="ECO:0000256" key="5">
    <source>
        <dbReference type="ARBA" id="ARBA00022598"/>
    </source>
</evidence>
<feature type="domain" description="Mur ligase N-terminal catalytic" evidence="10">
    <location>
        <begin position="65"/>
        <end position="160"/>
    </location>
</feature>
<dbReference type="InterPro" id="IPR013221">
    <property type="entry name" value="Mur_ligase_cen"/>
</dbReference>
<feature type="domain" description="Mur ligase C-terminal" evidence="11">
    <location>
        <begin position="398"/>
        <end position="530"/>
    </location>
</feature>
<evidence type="ECO:0000256" key="9">
    <source>
        <dbReference type="SAM" id="MobiDB-lite"/>
    </source>
</evidence>
<dbReference type="HAMAP" id="MF_00046">
    <property type="entry name" value="MurC"/>
    <property type="match status" value="1"/>
</dbReference>
<dbReference type="Pfam" id="PF08245">
    <property type="entry name" value="Mur_ligase_M"/>
    <property type="match status" value="1"/>
</dbReference>
<evidence type="ECO:0000259" key="12">
    <source>
        <dbReference type="Pfam" id="PF08245"/>
    </source>
</evidence>
<reference evidence="13 14" key="1">
    <citation type="submission" date="2024-01" db="EMBL/GenBank/DDBJ databases">
        <title>Genome assemblies of Stephania.</title>
        <authorList>
            <person name="Yang L."/>
        </authorList>
    </citation>
    <scope>NUCLEOTIDE SEQUENCE [LARGE SCALE GENOMIC DNA]</scope>
    <source>
        <strain evidence="13">QJT</strain>
        <tissue evidence="13">Leaf</tissue>
    </source>
</reference>
<keyword evidence="4" id="KW-0963">Cytoplasm</keyword>
<evidence type="ECO:0000313" key="14">
    <source>
        <dbReference type="Proteomes" id="UP001417504"/>
    </source>
</evidence>
<dbReference type="InterPro" id="IPR005758">
    <property type="entry name" value="UDP-N-AcMur_Ala_ligase_MurC"/>
</dbReference>
<dbReference type="GO" id="GO:0008763">
    <property type="term" value="F:UDP-N-acetylmuramate-L-alanine ligase activity"/>
    <property type="evidence" value="ECO:0007669"/>
    <property type="project" value="UniProtKB-EC"/>
</dbReference>
<keyword evidence="14" id="KW-1185">Reference proteome</keyword>
<dbReference type="EMBL" id="JBBNAE010000008">
    <property type="protein sequence ID" value="KAK9103707.1"/>
    <property type="molecule type" value="Genomic_DNA"/>
</dbReference>
<comment type="pathway">
    <text evidence="2">Cell wall biogenesis; peptidoglycan biosynthesis.</text>
</comment>
<feature type="region of interest" description="Disordered" evidence="9">
    <location>
        <begin position="553"/>
        <end position="572"/>
    </location>
</feature>
<dbReference type="Pfam" id="PF02875">
    <property type="entry name" value="Mur_ligase_C"/>
    <property type="match status" value="1"/>
</dbReference>
<dbReference type="InterPro" id="IPR050061">
    <property type="entry name" value="MurCDEF_pg_biosynth"/>
</dbReference>
<dbReference type="GO" id="GO:0005524">
    <property type="term" value="F:ATP binding"/>
    <property type="evidence" value="ECO:0007669"/>
    <property type="project" value="UniProtKB-KW"/>
</dbReference>
<protein>
    <recommendedName>
        <fullName evidence="3">UDP-N-acetylmuramate--L-alanine ligase</fullName>
        <ecNumber evidence="3">6.3.2.8</ecNumber>
    </recommendedName>
</protein>
<comment type="catalytic activity">
    <reaction evidence="8">
        <text>UDP-N-acetyl-alpha-D-muramate + L-alanine + ATP = UDP-N-acetyl-alpha-D-muramoyl-L-alanine + ADP + phosphate + H(+)</text>
        <dbReference type="Rhea" id="RHEA:23372"/>
        <dbReference type="ChEBI" id="CHEBI:15378"/>
        <dbReference type="ChEBI" id="CHEBI:30616"/>
        <dbReference type="ChEBI" id="CHEBI:43474"/>
        <dbReference type="ChEBI" id="CHEBI:57972"/>
        <dbReference type="ChEBI" id="CHEBI:70757"/>
        <dbReference type="ChEBI" id="CHEBI:83898"/>
        <dbReference type="ChEBI" id="CHEBI:456216"/>
        <dbReference type="EC" id="6.3.2.8"/>
    </reaction>
</comment>
<evidence type="ECO:0000256" key="6">
    <source>
        <dbReference type="ARBA" id="ARBA00022741"/>
    </source>
</evidence>
<dbReference type="SUPFAM" id="SSF51984">
    <property type="entry name" value="MurCD N-terminal domain"/>
    <property type="match status" value="1"/>
</dbReference>
<evidence type="ECO:0000256" key="8">
    <source>
        <dbReference type="ARBA" id="ARBA00047833"/>
    </source>
</evidence>
<evidence type="ECO:0000259" key="11">
    <source>
        <dbReference type="Pfam" id="PF02875"/>
    </source>
</evidence>
<dbReference type="Gene3D" id="3.90.190.20">
    <property type="entry name" value="Mur ligase, C-terminal domain"/>
    <property type="match status" value="1"/>
</dbReference>
<evidence type="ECO:0000256" key="1">
    <source>
        <dbReference type="ARBA" id="ARBA00004496"/>
    </source>
</evidence>
<keyword evidence="7" id="KW-0067">ATP-binding</keyword>
<name>A0AAP0HZF9_9MAGN</name>
<evidence type="ECO:0000256" key="2">
    <source>
        <dbReference type="ARBA" id="ARBA00004752"/>
    </source>
</evidence>
<dbReference type="NCBIfam" id="TIGR01082">
    <property type="entry name" value="murC"/>
    <property type="match status" value="1"/>
</dbReference>
<dbReference type="Proteomes" id="UP001417504">
    <property type="component" value="Unassembled WGS sequence"/>
</dbReference>
<organism evidence="13 14">
    <name type="scientific">Stephania japonica</name>
    <dbReference type="NCBI Taxonomy" id="461633"/>
    <lineage>
        <taxon>Eukaryota</taxon>
        <taxon>Viridiplantae</taxon>
        <taxon>Streptophyta</taxon>
        <taxon>Embryophyta</taxon>
        <taxon>Tracheophyta</taxon>
        <taxon>Spermatophyta</taxon>
        <taxon>Magnoliopsida</taxon>
        <taxon>Ranunculales</taxon>
        <taxon>Menispermaceae</taxon>
        <taxon>Menispermoideae</taxon>
        <taxon>Cissampelideae</taxon>
        <taxon>Stephania</taxon>
    </lineage>
</organism>
<gene>
    <name evidence="13" type="ORF">Sjap_020961</name>
</gene>
<dbReference type="PANTHER" id="PTHR43445:SF3">
    <property type="entry name" value="UDP-N-ACETYLMURAMATE--L-ALANINE LIGASE"/>
    <property type="match status" value="1"/>
</dbReference>
<dbReference type="SUPFAM" id="SSF53244">
    <property type="entry name" value="MurD-like peptide ligases, peptide-binding domain"/>
    <property type="match status" value="1"/>
</dbReference>
<comment type="caution">
    <text evidence="13">The sequence shown here is derived from an EMBL/GenBank/DDBJ whole genome shotgun (WGS) entry which is preliminary data.</text>
</comment>
<dbReference type="Gene3D" id="3.40.50.720">
    <property type="entry name" value="NAD(P)-binding Rossmann-like Domain"/>
    <property type="match status" value="1"/>
</dbReference>
<evidence type="ECO:0000259" key="10">
    <source>
        <dbReference type="Pfam" id="PF01225"/>
    </source>
</evidence>
<dbReference type="AlphaFoldDB" id="A0AAP0HZF9"/>
<dbReference type="InterPro" id="IPR036615">
    <property type="entry name" value="Mur_ligase_C_dom_sf"/>
</dbReference>
<evidence type="ECO:0000256" key="4">
    <source>
        <dbReference type="ARBA" id="ARBA00022490"/>
    </source>
</evidence>
<evidence type="ECO:0000256" key="3">
    <source>
        <dbReference type="ARBA" id="ARBA00012211"/>
    </source>
</evidence>
<evidence type="ECO:0000256" key="7">
    <source>
        <dbReference type="ARBA" id="ARBA00022840"/>
    </source>
</evidence>
<keyword evidence="6" id="KW-0547">Nucleotide-binding</keyword>